<evidence type="ECO:0000313" key="11">
    <source>
        <dbReference type="EMBL" id="KAK5113406.1"/>
    </source>
</evidence>
<dbReference type="GO" id="GO:0005524">
    <property type="term" value="F:ATP binding"/>
    <property type="evidence" value="ECO:0007669"/>
    <property type="project" value="UniProtKB-KW"/>
</dbReference>
<evidence type="ECO:0000256" key="1">
    <source>
        <dbReference type="ARBA" id="ARBA00012513"/>
    </source>
</evidence>
<evidence type="ECO:0000313" key="12">
    <source>
        <dbReference type="Proteomes" id="UP001310890"/>
    </source>
</evidence>
<comment type="catalytic activity">
    <reaction evidence="7">
        <text>L-threonyl-[protein] + ATP = O-phospho-L-threonyl-[protein] + ADP + H(+)</text>
        <dbReference type="Rhea" id="RHEA:46608"/>
        <dbReference type="Rhea" id="RHEA-COMP:11060"/>
        <dbReference type="Rhea" id="RHEA-COMP:11605"/>
        <dbReference type="ChEBI" id="CHEBI:15378"/>
        <dbReference type="ChEBI" id="CHEBI:30013"/>
        <dbReference type="ChEBI" id="CHEBI:30616"/>
        <dbReference type="ChEBI" id="CHEBI:61977"/>
        <dbReference type="ChEBI" id="CHEBI:456216"/>
        <dbReference type="EC" id="2.7.11.1"/>
    </reaction>
</comment>
<dbReference type="InterPro" id="IPR000719">
    <property type="entry name" value="Prot_kinase_dom"/>
</dbReference>
<keyword evidence="6" id="KW-0067">ATP-binding</keyword>
<evidence type="ECO:0000256" key="8">
    <source>
        <dbReference type="ARBA" id="ARBA00048679"/>
    </source>
</evidence>
<evidence type="ECO:0000256" key="3">
    <source>
        <dbReference type="ARBA" id="ARBA00022679"/>
    </source>
</evidence>
<comment type="catalytic activity">
    <reaction evidence="8">
        <text>L-seryl-[protein] + ATP = O-phospho-L-seryl-[protein] + ADP + H(+)</text>
        <dbReference type="Rhea" id="RHEA:17989"/>
        <dbReference type="Rhea" id="RHEA-COMP:9863"/>
        <dbReference type="Rhea" id="RHEA-COMP:11604"/>
        <dbReference type="ChEBI" id="CHEBI:15378"/>
        <dbReference type="ChEBI" id="CHEBI:29999"/>
        <dbReference type="ChEBI" id="CHEBI:30616"/>
        <dbReference type="ChEBI" id="CHEBI:83421"/>
        <dbReference type="ChEBI" id="CHEBI:456216"/>
        <dbReference type="EC" id="2.7.11.1"/>
    </reaction>
</comment>
<organism evidence="11 12">
    <name type="scientific">Meristemomyces frigidus</name>
    <dbReference type="NCBI Taxonomy" id="1508187"/>
    <lineage>
        <taxon>Eukaryota</taxon>
        <taxon>Fungi</taxon>
        <taxon>Dikarya</taxon>
        <taxon>Ascomycota</taxon>
        <taxon>Pezizomycotina</taxon>
        <taxon>Dothideomycetes</taxon>
        <taxon>Dothideomycetidae</taxon>
        <taxon>Mycosphaerellales</taxon>
        <taxon>Teratosphaeriaceae</taxon>
        <taxon>Meristemomyces</taxon>
    </lineage>
</organism>
<dbReference type="EMBL" id="JAVRRL010000024">
    <property type="protein sequence ID" value="KAK5113406.1"/>
    <property type="molecule type" value="Genomic_DNA"/>
</dbReference>
<gene>
    <name evidence="11" type="ORF">LTR62_003506</name>
</gene>
<comment type="caution">
    <text evidence="11">The sequence shown here is derived from an EMBL/GenBank/DDBJ whole genome shotgun (WGS) entry which is preliminary data.</text>
</comment>
<dbReference type="EC" id="2.7.11.1" evidence="1"/>
<dbReference type="InterPro" id="IPR008271">
    <property type="entry name" value="Ser/Thr_kinase_AS"/>
</dbReference>
<dbReference type="PROSITE" id="PS50011">
    <property type="entry name" value="PROTEIN_KINASE_DOM"/>
    <property type="match status" value="1"/>
</dbReference>
<dbReference type="InterPro" id="IPR011009">
    <property type="entry name" value="Kinase-like_dom_sf"/>
</dbReference>
<evidence type="ECO:0000256" key="2">
    <source>
        <dbReference type="ARBA" id="ARBA00022527"/>
    </source>
</evidence>
<feature type="region of interest" description="Disordered" evidence="9">
    <location>
        <begin position="61"/>
        <end position="110"/>
    </location>
</feature>
<evidence type="ECO:0000256" key="7">
    <source>
        <dbReference type="ARBA" id="ARBA00047899"/>
    </source>
</evidence>
<accession>A0AAN7TEZ2</accession>
<feature type="region of interest" description="Disordered" evidence="9">
    <location>
        <begin position="1"/>
        <end position="46"/>
    </location>
</feature>
<evidence type="ECO:0000256" key="4">
    <source>
        <dbReference type="ARBA" id="ARBA00022741"/>
    </source>
</evidence>
<dbReference type="SUPFAM" id="SSF56112">
    <property type="entry name" value="Protein kinase-like (PK-like)"/>
    <property type="match status" value="1"/>
</dbReference>
<keyword evidence="2" id="KW-0723">Serine/threonine-protein kinase</keyword>
<evidence type="ECO:0000256" key="5">
    <source>
        <dbReference type="ARBA" id="ARBA00022777"/>
    </source>
</evidence>
<dbReference type="PANTHER" id="PTHR43671:SF98">
    <property type="entry name" value="SERINE_THREONINE-PROTEIN KINASE NEK11"/>
    <property type="match status" value="1"/>
</dbReference>
<dbReference type="Proteomes" id="UP001310890">
    <property type="component" value="Unassembled WGS sequence"/>
</dbReference>
<keyword evidence="3" id="KW-0808">Transferase</keyword>
<dbReference type="CDD" id="cd00180">
    <property type="entry name" value="PKc"/>
    <property type="match status" value="1"/>
</dbReference>
<dbReference type="PROSITE" id="PS00108">
    <property type="entry name" value="PROTEIN_KINASE_ST"/>
    <property type="match status" value="1"/>
</dbReference>
<dbReference type="Pfam" id="PF00069">
    <property type="entry name" value="Pkinase"/>
    <property type="match status" value="1"/>
</dbReference>
<dbReference type="AlphaFoldDB" id="A0AAN7TEZ2"/>
<evidence type="ECO:0000256" key="9">
    <source>
        <dbReference type="SAM" id="MobiDB-lite"/>
    </source>
</evidence>
<name>A0AAN7TEZ2_9PEZI</name>
<dbReference type="PANTHER" id="PTHR43671">
    <property type="entry name" value="SERINE/THREONINE-PROTEIN KINASE NEK"/>
    <property type="match status" value="1"/>
</dbReference>
<evidence type="ECO:0000259" key="10">
    <source>
        <dbReference type="PROSITE" id="PS50011"/>
    </source>
</evidence>
<dbReference type="Gene3D" id="1.10.510.10">
    <property type="entry name" value="Transferase(Phosphotransferase) domain 1"/>
    <property type="match status" value="1"/>
</dbReference>
<keyword evidence="5" id="KW-0418">Kinase</keyword>
<evidence type="ECO:0000256" key="6">
    <source>
        <dbReference type="ARBA" id="ARBA00022840"/>
    </source>
</evidence>
<sequence length="443" mass="49387">MSGHQLPGGLPARDFYPWVTRKSSKAEPSRAKGSEASPKDPILPSVESCLEQIKEIKAKVLRERVTRSAGDPTPTRPSQQSTKHEHSRIRASGKDQESRIPGPRATEPIWRREASTPIHAKAAAQPQSLPGAKGGEILRTDKNSYDVLRSADSRAYDPKHAMSTGVLLIRDKKTCRFFVEKRLAGQDQLRKDRAAAEVHALQQIKEAGNPTFINQLFEAFHDGKARYCSLVLEYCDAGTVQDAIKNFSNQRKPPPEDLIWHVLAGIAKAIHFLHTRVNVDAPAQAGLEKWSPLCHLDIKPSNIFLSREGQRGQFARVVLGDFGCVTTGKEIVEGKAERTMQLRGTPGWFPPECILDTRRGWKGVYGMPTDVWQMAGVAHCMCFLMYQPEMAFVDIGRATGSAYSNDLNYTVNDCMARDWSKRPLSGEVVSAVERRMERKGLLF</sequence>
<dbReference type="InterPro" id="IPR050660">
    <property type="entry name" value="NEK_Ser/Thr_kinase"/>
</dbReference>
<dbReference type="GO" id="GO:0004674">
    <property type="term" value="F:protein serine/threonine kinase activity"/>
    <property type="evidence" value="ECO:0007669"/>
    <property type="project" value="UniProtKB-KW"/>
</dbReference>
<dbReference type="SMART" id="SM00220">
    <property type="entry name" value="S_TKc"/>
    <property type="match status" value="1"/>
</dbReference>
<proteinExistence type="predicted"/>
<dbReference type="GO" id="GO:0005634">
    <property type="term" value="C:nucleus"/>
    <property type="evidence" value="ECO:0007669"/>
    <property type="project" value="TreeGrafter"/>
</dbReference>
<protein>
    <recommendedName>
        <fullName evidence="1">non-specific serine/threonine protein kinase</fullName>
        <ecNumber evidence="1">2.7.11.1</ecNumber>
    </recommendedName>
</protein>
<feature type="compositionally biased region" description="Basic and acidic residues" evidence="9">
    <location>
        <begin position="24"/>
        <end position="33"/>
    </location>
</feature>
<feature type="domain" description="Protein kinase" evidence="10">
    <location>
        <begin position="123"/>
        <end position="436"/>
    </location>
</feature>
<reference evidence="11" key="1">
    <citation type="submission" date="2023-08" db="EMBL/GenBank/DDBJ databases">
        <title>Black Yeasts Isolated from many extreme environments.</title>
        <authorList>
            <person name="Coleine C."/>
            <person name="Stajich J.E."/>
            <person name="Selbmann L."/>
        </authorList>
    </citation>
    <scope>NUCLEOTIDE SEQUENCE</scope>
    <source>
        <strain evidence="11">CCFEE 5401</strain>
    </source>
</reference>
<keyword evidence="4" id="KW-0547">Nucleotide-binding</keyword>